<evidence type="ECO:0000313" key="4">
    <source>
        <dbReference type="Proteomes" id="UP000094112"/>
    </source>
</evidence>
<dbReference type="InterPro" id="IPR014720">
    <property type="entry name" value="dsRBD_dom"/>
</dbReference>
<evidence type="ECO:0000313" key="3">
    <source>
        <dbReference type="EMBL" id="ODQ58901.1"/>
    </source>
</evidence>
<feature type="compositionally biased region" description="Low complexity" evidence="1">
    <location>
        <begin position="389"/>
        <end position="399"/>
    </location>
</feature>
<dbReference type="SUPFAM" id="SSF54768">
    <property type="entry name" value="dsRNA-binding domain-like"/>
    <property type="match status" value="1"/>
</dbReference>
<feature type="region of interest" description="Disordered" evidence="1">
    <location>
        <begin position="376"/>
        <end position="422"/>
    </location>
</feature>
<dbReference type="OrthoDB" id="3980960at2759"/>
<dbReference type="AlphaFoldDB" id="A0A1E3P0A9"/>
<protein>
    <recommendedName>
        <fullName evidence="2">DRBM domain-containing protein</fullName>
    </recommendedName>
</protein>
<feature type="region of interest" description="Disordered" evidence="1">
    <location>
        <begin position="437"/>
        <end position="462"/>
    </location>
</feature>
<evidence type="ECO:0000259" key="2">
    <source>
        <dbReference type="SMART" id="SM00358"/>
    </source>
</evidence>
<gene>
    <name evidence="3" type="ORF">WICANDRAFT_63408</name>
</gene>
<name>A0A1E3P0A9_WICAA</name>
<organism evidence="3 4">
    <name type="scientific">Wickerhamomyces anomalus (strain ATCC 58044 / CBS 1984 / NCYC 433 / NRRL Y-366-8)</name>
    <name type="common">Yeast</name>
    <name type="synonym">Hansenula anomala</name>
    <dbReference type="NCBI Taxonomy" id="683960"/>
    <lineage>
        <taxon>Eukaryota</taxon>
        <taxon>Fungi</taxon>
        <taxon>Dikarya</taxon>
        <taxon>Ascomycota</taxon>
        <taxon>Saccharomycotina</taxon>
        <taxon>Saccharomycetes</taxon>
        <taxon>Phaffomycetales</taxon>
        <taxon>Wickerhamomycetaceae</taxon>
        <taxon>Wickerhamomyces</taxon>
    </lineage>
</organism>
<proteinExistence type="predicted"/>
<dbReference type="SMART" id="SM00358">
    <property type="entry name" value="DSRM"/>
    <property type="match status" value="1"/>
</dbReference>
<dbReference type="GeneID" id="30200787"/>
<evidence type="ECO:0000256" key="1">
    <source>
        <dbReference type="SAM" id="MobiDB-lite"/>
    </source>
</evidence>
<dbReference type="STRING" id="683960.A0A1E3P0A9"/>
<feature type="domain" description="DRBM" evidence="2">
    <location>
        <begin position="461"/>
        <end position="524"/>
    </location>
</feature>
<dbReference type="RefSeq" id="XP_019038108.1">
    <property type="nucleotide sequence ID" value="XM_019183541.1"/>
</dbReference>
<dbReference type="Gene3D" id="3.30.160.20">
    <property type="match status" value="1"/>
</dbReference>
<accession>A0A1E3P0A9</accession>
<dbReference type="Pfam" id="PF00035">
    <property type="entry name" value="dsrm"/>
    <property type="match status" value="1"/>
</dbReference>
<keyword evidence="4" id="KW-1185">Reference proteome</keyword>
<dbReference type="Proteomes" id="UP000094112">
    <property type="component" value="Unassembled WGS sequence"/>
</dbReference>
<sequence>MSTETDTKTQQKRSLTDVDIADFINLVSKKRLKQVQESLTTDQIASIGFSASQLYEAVSRIVEYPTKFQIDDFKQSTSDKRLLYLLQSPEVHLALEWKYQYDLGRLDIFNKILKFDKNEGLDLKDDDIVSKFINNAQYFLPSIPQIEDEELKQTFHDGGDLKLNNLSSYGKSYFKTIVDSYLIQRFSDREIRDMSVYTTNPKIATKWAQLYQLPLNDDIPPADMFFAYIGALASEIPYNTDRDLKSEIKNWMTIILEPILMCFDNANELKVNGKDEIRSRLGNVEFRNIYKSTHPEPIYIVQIYAGGEILVGTSSSKSLAEAEAKASTAALYDAPLLDKVERILDDIKRESMSVSPYIEPQAYNNGVTGAPVGIAPQPVHPHPIYPDYQQQQPQQQQQPNGYPMEPTNAVVQPNYMTPQDPMQAYPQTLINEEYQRKLQEESESVLEAPSVTDEASIDSSSKEKLNQLLTKRRIGPAEYKTAKLNNSDVQVTCYIENIPIAKAVSTNKKKAGQICAQYILNYPEYFLQRFAGR</sequence>
<dbReference type="EMBL" id="KV454211">
    <property type="protein sequence ID" value="ODQ58901.1"/>
    <property type="molecule type" value="Genomic_DNA"/>
</dbReference>
<reference evidence="3 4" key="1">
    <citation type="journal article" date="2016" name="Proc. Natl. Acad. Sci. U.S.A.">
        <title>Comparative genomics of biotechnologically important yeasts.</title>
        <authorList>
            <person name="Riley R."/>
            <person name="Haridas S."/>
            <person name="Wolfe K.H."/>
            <person name="Lopes M.R."/>
            <person name="Hittinger C.T."/>
            <person name="Goeker M."/>
            <person name="Salamov A.A."/>
            <person name="Wisecaver J.H."/>
            <person name="Long T.M."/>
            <person name="Calvey C.H."/>
            <person name="Aerts A.L."/>
            <person name="Barry K.W."/>
            <person name="Choi C."/>
            <person name="Clum A."/>
            <person name="Coughlan A.Y."/>
            <person name="Deshpande S."/>
            <person name="Douglass A.P."/>
            <person name="Hanson S.J."/>
            <person name="Klenk H.-P."/>
            <person name="LaButti K.M."/>
            <person name="Lapidus A."/>
            <person name="Lindquist E.A."/>
            <person name="Lipzen A.M."/>
            <person name="Meier-Kolthoff J.P."/>
            <person name="Ohm R.A."/>
            <person name="Otillar R.P."/>
            <person name="Pangilinan J.L."/>
            <person name="Peng Y."/>
            <person name="Rokas A."/>
            <person name="Rosa C.A."/>
            <person name="Scheuner C."/>
            <person name="Sibirny A.A."/>
            <person name="Slot J.C."/>
            <person name="Stielow J.B."/>
            <person name="Sun H."/>
            <person name="Kurtzman C.P."/>
            <person name="Blackwell M."/>
            <person name="Grigoriev I.V."/>
            <person name="Jeffries T.W."/>
        </authorList>
    </citation>
    <scope>NUCLEOTIDE SEQUENCE [LARGE SCALE GENOMIC DNA]</scope>
    <source>
        <strain evidence="4">ATCC 58044 / CBS 1984 / NCYC 433 / NRRL Y-366-8</strain>
    </source>
</reference>